<organism evidence="2 3">
    <name type="scientific">Pholiota conissans</name>
    <dbReference type="NCBI Taxonomy" id="109636"/>
    <lineage>
        <taxon>Eukaryota</taxon>
        <taxon>Fungi</taxon>
        <taxon>Dikarya</taxon>
        <taxon>Basidiomycota</taxon>
        <taxon>Agaricomycotina</taxon>
        <taxon>Agaricomycetes</taxon>
        <taxon>Agaricomycetidae</taxon>
        <taxon>Agaricales</taxon>
        <taxon>Agaricineae</taxon>
        <taxon>Strophariaceae</taxon>
        <taxon>Pholiota</taxon>
    </lineage>
</organism>
<reference evidence="2" key="1">
    <citation type="submission" date="2020-11" db="EMBL/GenBank/DDBJ databases">
        <authorList>
            <consortium name="DOE Joint Genome Institute"/>
            <person name="Ahrendt S."/>
            <person name="Riley R."/>
            <person name="Andreopoulos W."/>
            <person name="Labutti K."/>
            <person name="Pangilinan J."/>
            <person name="Ruiz-Duenas F.J."/>
            <person name="Barrasa J.M."/>
            <person name="Sanchez-Garcia M."/>
            <person name="Camarero S."/>
            <person name="Miyauchi S."/>
            <person name="Serrano A."/>
            <person name="Linde D."/>
            <person name="Babiker R."/>
            <person name="Drula E."/>
            <person name="Ayuso-Fernandez I."/>
            <person name="Pacheco R."/>
            <person name="Padilla G."/>
            <person name="Ferreira P."/>
            <person name="Barriuso J."/>
            <person name="Kellner H."/>
            <person name="Castanera R."/>
            <person name="Alfaro M."/>
            <person name="Ramirez L."/>
            <person name="Pisabarro A.G."/>
            <person name="Kuo A."/>
            <person name="Tritt A."/>
            <person name="Lipzen A."/>
            <person name="He G."/>
            <person name="Yan M."/>
            <person name="Ng V."/>
            <person name="Cullen D."/>
            <person name="Martin F."/>
            <person name="Rosso M.-N."/>
            <person name="Henrissat B."/>
            <person name="Hibbett D."/>
            <person name="Martinez A.T."/>
            <person name="Grigoriev I.V."/>
        </authorList>
    </citation>
    <scope>NUCLEOTIDE SEQUENCE</scope>
    <source>
        <strain evidence="2">CIRM-BRFM 674</strain>
    </source>
</reference>
<dbReference type="GO" id="GO:0008237">
    <property type="term" value="F:metallopeptidase activity"/>
    <property type="evidence" value="ECO:0007669"/>
    <property type="project" value="InterPro"/>
</dbReference>
<dbReference type="AlphaFoldDB" id="A0A9P6D7M6"/>
<evidence type="ECO:0000313" key="2">
    <source>
        <dbReference type="EMBL" id="KAF9485828.1"/>
    </source>
</evidence>
<proteinExistence type="predicted"/>
<gene>
    <name evidence="2" type="ORF">BDN70DRAFT_870717</name>
</gene>
<evidence type="ECO:0000313" key="3">
    <source>
        <dbReference type="Proteomes" id="UP000807469"/>
    </source>
</evidence>
<comment type="caution">
    <text evidence="2">The sequence shown here is derived from an EMBL/GenBank/DDBJ whole genome shotgun (WGS) entry which is preliminary data.</text>
</comment>
<keyword evidence="1" id="KW-0732">Signal</keyword>
<evidence type="ECO:0008006" key="4">
    <source>
        <dbReference type="Google" id="ProtNLM"/>
    </source>
</evidence>
<dbReference type="EMBL" id="MU155133">
    <property type="protein sequence ID" value="KAF9485828.1"/>
    <property type="molecule type" value="Genomic_DNA"/>
</dbReference>
<evidence type="ECO:0000256" key="1">
    <source>
        <dbReference type="SAM" id="SignalP"/>
    </source>
</evidence>
<accession>A0A9P6D7M6</accession>
<dbReference type="Gene3D" id="3.40.390.10">
    <property type="entry name" value="Collagenase (Catalytic Domain)"/>
    <property type="match status" value="1"/>
</dbReference>
<name>A0A9P6D7M6_9AGAR</name>
<feature type="signal peptide" evidence="1">
    <location>
        <begin position="1"/>
        <end position="17"/>
    </location>
</feature>
<sequence length="547" mass="61454">MLLSYLLICALLVFVYGEHAESVLGWNSCERGYQLNHRGQCKNEHLVEFNVQENYDSLENTHFDNQETVSVPSLEIVPLLISGPSSNRVDFVFFSDGYVLEERTKFVADALRLAEDVTKNQTFHTVQPLMNFWAAFSPSKESGIGVGGVPKDTPFGLYRDGTELRGVYYEYPEVGKAACEFMGEQCDYPILLGNDPLYGGLGGQFTVITASILNGPLVLRHELGHSILDVGEEYDGGIGYFGRNAAHDIHTVPWKQWFSDPSRVDIRTGGPHIERSVMPMQAYPWTLLNTTKPWTVNFTSSGAYSRYSLQFSLSGLPRKGDLRVTLDDTDLEWAPRPGIGMDRWFYNFHSSKPLAPGQHQLMFALLNGDKQGSAQLCSTELLEYGTEDEFVSKPGFYSLYPTFSDQNETTYRPTNNDCLMRAVSTPNFCKVCVETLWIHLLKGVSLVDSVEESCQKAEGVTSKVLTLSLLPLAHLRRVPVTPKESYSITWKKDGRLLSNFANKTRVDIGHSAGEYSIHVKFFTEEIRLTTPRTESYAFYTVEDSVCT</sequence>
<dbReference type="Pfam" id="PF09471">
    <property type="entry name" value="Peptidase_M64"/>
    <property type="match status" value="1"/>
</dbReference>
<dbReference type="Proteomes" id="UP000807469">
    <property type="component" value="Unassembled WGS sequence"/>
</dbReference>
<dbReference type="OrthoDB" id="2961863at2759"/>
<dbReference type="InterPro" id="IPR019026">
    <property type="entry name" value="Peptidase_M64_IgA"/>
</dbReference>
<protein>
    <recommendedName>
        <fullName evidence="4">IgA peptidase M64</fullName>
    </recommendedName>
</protein>
<dbReference type="InterPro" id="IPR024079">
    <property type="entry name" value="MetalloPept_cat_dom_sf"/>
</dbReference>
<feature type="chain" id="PRO_5040259074" description="IgA peptidase M64" evidence="1">
    <location>
        <begin position="18"/>
        <end position="547"/>
    </location>
</feature>
<keyword evidence="3" id="KW-1185">Reference proteome</keyword>